<dbReference type="AlphaFoldDB" id="A0A2T5MB47"/>
<dbReference type="RefSeq" id="WP_107941827.1">
    <property type="nucleotide sequence ID" value="NZ_QANS01000010.1"/>
</dbReference>
<name>A0A2T5MB47_9GAMM</name>
<protein>
    <recommendedName>
        <fullName evidence="5">VCBS repeat-containing protein</fullName>
    </recommendedName>
</protein>
<evidence type="ECO:0000256" key="1">
    <source>
        <dbReference type="ARBA" id="ARBA00022729"/>
    </source>
</evidence>
<dbReference type="Pfam" id="PF13517">
    <property type="entry name" value="FG-GAP_3"/>
    <property type="match status" value="2"/>
</dbReference>
<dbReference type="SUPFAM" id="SSF69318">
    <property type="entry name" value="Integrin alpha N-terminal domain"/>
    <property type="match status" value="1"/>
</dbReference>
<organism evidence="3 4">
    <name type="scientific">Stenotrophobium rhamnosiphilum</name>
    <dbReference type="NCBI Taxonomy" id="2029166"/>
    <lineage>
        <taxon>Bacteria</taxon>
        <taxon>Pseudomonadati</taxon>
        <taxon>Pseudomonadota</taxon>
        <taxon>Gammaproteobacteria</taxon>
        <taxon>Nevskiales</taxon>
        <taxon>Nevskiaceae</taxon>
        <taxon>Stenotrophobium</taxon>
    </lineage>
</organism>
<evidence type="ECO:0000313" key="4">
    <source>
        <dbReference type="Proteomes" id="UP000244248"/>
    </source>
</evidence>
<comment type="caution">
    <text evidence="3">The sequence shown here is derived from an EMBL/GenBank/DDBJ whole genome shotgun (WGS) entry which is preliminary data.</text>
</comment>
<dbReference type="PANTHER" id="PTHR46580">
    <property type="entry name" value="SENSOR KINASE-RELATED"/>
    <property type="match status" value="1"/>
</dbReference>
<dbReference type="Gene3D" id="2.130.10.130">
    <property type="entry name" value="Integrin alpha, N-terminal"/>
    <property type="match status" value="2"/>
</dbReference>
<feature type="signal peptide" evidence="2">
    <location>
        <begin position="1"/>
        <end position="28"/>
    </location>
</feature>
<keyword evidence="1 2" id="KW-0732">Signal</keyword>
<keyword evidence="4" id="KW-1185">Reference proteome</keyword>
<dbReference type="InterPro" id="IPR028994">
    <property type="entry name" value="Integrin_alpha_N"/>
</dbReference>
<dbReference type="Proteomes" id="UP000244248">
    <property type="component" value="Unassembled WGS sequence"/>
</dbReference>
<sequence length="431" mass="44670">MLSRKIIATPLAASALLLSALLSTSCQQSQSPDVEVGDIKFAVAQEYPSSTVTYNGTASPGAVAYLYRDGHADQNADLVIANIVGGPVILYGIGGGRFTAERTIINNSDTDASAVQVADFNADGIPDIVSGGYTTLRITVMLGRPDGTFGVSGQYPLHGVWPSQFQIADLNRDGHLDIATSAYAGGNITILLGNGDGTFREAPPVSATTVALAMVVDDFNGDDIPDMAVTETVPTVGVLDASGNLVHGTVQILLGNGDGTFRRTDSYPIGLLSELVRYGDINEDGKGDLIILNALVTNDASILYGLGDGRFAPEQRMLVGGPSSIEILGVRAADGSEGLQLLDFNGDGHLDMAVTQMISSRLVVFEGDGRGHFAPVGSYAVAGFPEDLMAGDFNNDGCQDLAVPGNVPPISPSDVGVARVSVLLNISAGCH</sequence>
<evidence type="ECO:0000313" key="3">
    <source>
        <dbReference type="EMBL" id="PTU28235.1"/>
    </source>
</evidence>
<proteinExistence type="predicted"/>
<dbReference type="OrthoDB" id="6192521at2"/>
<gene>
    <name evidence="3" type="ORF">CJD38_17965</name>
</gene>
<evidence type="ECO:0008006" key="5">
    <source>
        <dbReference type="Google" id="ProtNLM"/>
    </source>
</evidence>
<feature type="chain" id="PRO_5015617664" description="VCBS repeat-containing protein" evidence="2">
    <location>
        <begin position="29"/>
        <end position="431"/>
    </location>
</feature>
<accession>A0A2T5MB47</accession>
<dbReference type="PROSITE" id="PS51257">
    <property type="entry name" value="PROKAR_LIPOPROTEIN"/>
    <property type="match status" value="1"/>
</dbReference>
<evidence type="ECO:0000256" key="2">
    <source>
        <dbReference type="SAM" id="SignalP"/>
    </source>
</evidence>
<dbReference type="InterPro" id="IPR013517">
    <property type="entry name" value="FG-GAP"/>
</dbReference>
<dbReference type="EMBL" id="QANS01000010">
    <property type="protein sequence ID" value="PTU28235.1"/>
    <property type="molecule type" value="Genomic_DNA"/>
</dbReference>
<reference evidence="3 4" key="1">
    <citation type="submission" date="2018-04" db="EMBL/GenBank/DDBJ databases">
        <title>Novel species isolated from glacier.</title>
        <authorList>
            <person name="Liu Q."/>
            <person name="Xin Y.-H."/>
        </authorList>
    </citation>
    <scope>NUCLEOTIDE SEQUENCE [LARGE SCALE GENOMIC DNA]</scope>
    <source>
        <strain evidence="3 4">GT1R17</strain>
    </source>
</reference>